<dbReference type="Pfam" id="PF01850">
    <property type="entry name" value="PIN"/>
    <property type="match status" value="1"/>
</dbReference>
<comment type="caution">
    <text evidence="2">The sequence shown here is derived from an EMBL/GenBank/DDBJ whole genome shotgun (WGS) entry which is preliminary data.</text>
</comment>
<evidence type="ECO:0000313" key="2">
    <source>
        <dbReference type="EMBL" id="ETX05571.1"/>
    </source>
</evidence>
<proteinExistence type="predicted"/>
<dbReference type="Proteomes" id="UP000019140">
    <property type="component" value="Unassembled WGS sequence"/>
</dbReference>
<dbReference type="AlphaFoldDB" id="W4M6K4"/>
<organism evidence="2 3">
    <name type="scientific">Candidatus Entotheonella gemina</name>
    <dbReference type="NCBI Taxonomy" id="1429439"/>
    <lineage>
        <taxon>Bacteria</taxon>
        <taxon>Pseudomonadati</taxon>
        <taxon>Nitrospinota/Tectimicrobiota group</taxon>
        <taxon>Candidatus Tectimicrobiota</taxon>
        <taxon>Candidatus Entotheonellia</taxon>
        <taxon>Candidatus Entotheonellales</taxon>
        <taxon>Candidatus Entotheonellaceae</taxon>
        <taxon>Candidatus Entotheonella</taxon>
    </lineage>
</organism>
<evidence type="ECO:0000259" key="1">
    <source>
        <dbReference type="Pfam" id="PF01850"/>
    </source>
</evidence>
<dbReference type="CDD" id="cd09881">
    <property type="entry name" value="PIN_VapC4-5_FitB-like"/>
    <property type="match status" value="1"/>
</dbReference>
<name>W4M6K4_9BACT</name>
<protein>
    <recommendedName>
        <fullName evidence="1">PIN domain-containing protein</fullName>
    </recommendedName>
</protein>
<reference evidence="2 3" key="1">
    <citation type="journal article" date="2014" name="Nature">
        <title>An environmental bacterial taxon with a large and distinct metabolic repertoire.</title>
        <authorList>
            <person name="Wilson M.C."/>
            <person name="Mori T."/>
            <person name="Ruckert C."/>
            <person name="Uria A.R."/>
            <person name="Helf M.J."/>
            <person name="Takada K."/>
            <person name="Gernert C."/>
            <person name="Steffens U.A."/>
            <person name="Heycke N."/>
            <person name="Schmitt S."/>
            <person name="Rinke C."/>
            <person name="Helfrich E.J."/>
            <person name="Brachmann A.O."/>
            <person name="Gurgui C."/>
            <person name="Wakimoto T."/>
            <person name="Kracht M."/>
            <person name="Crusemann M."/>
            <person name="Hentschel U."/>
            <person name="Abe I."/>
            <person name="Matsunaga S."/>
            <person name="Kalinowski J."/>
            <person name="Takeyama H."/>
            <person name="Piel J."/>
        </authorList>
    </citation>
    <scope>NUCLEOTIDE SEQUENCE [LARGE SCALE GENOMIC DNA]</scope>
    <source>
        <strain evidence="3">TSY2</strain>
    </source>
</reference>
<keyword evidence="3" id="KW-1185">Reference proteome</keyword>
<dbReference type="InterPro" id="IPR002716">
    <property type="entry name" value="PIN_dom"/>
</dbReference>
<dbReference type="InterPro" id="IPR029060">
    <property type="entry name" value="PIN-like_dom_sf"/>
</dbReference>
<feature type="non-terminal residue" evidence="2">
    <location>
        <position position="136"/>
    </location>
</feature>
<evidence type="ECO:0000313" key="3">
    <source>
        <dbReference type="Proteomes" id="UP000019140"/>
    </source>
</evidence>
<feature type="domain" description="PIN" evidence="1">
    <location>
        <begin position="26"/>
        <end position="132"/>
    </location>
</feature>
<dbReference type="SUPFAM" id="SSF88723">
    <property type="entry name" value="PIN domain-like"/>
    <property type="match status" value="1"/>
</dbReference>
<accession>W4M6K4</accession>
<sequence length="136" mass="15523">MILLDTDHVNVLKYPDHPRFVGLTGQLNVSAEPNIATTVITVEEQMRGWLAWIHRADHIHQQVPAYRELLQLLDFFSRWDVVPFGEQAASQFEGLREQRIRIGSMDLKIASIALIHDALLLSANLRDFQRVPNGSI</sequence>
<gene>
    <name evidence="2" type="ORF">ETSY2_22180</name>
</gene>
<dbReference type="HOGENOM" id="CLU_118482_2_0_7"/>
<dbReference type="Gene3D" id="3.40.50.1010">
    <property type="entry name" value="5'-nuclease"/>
    <property type="match status" value="1"/>
</dbReference>
<dbReference type="EMBL" id="AZHX01000927">
    <property type="protein sequence ID" value="ETX05571.1"/>
    <property type="molecule type" value="Genomic_DNA"/>
</dbReference>